<organism evidence="1 2">
    <name type="scientific">Enterococcus sulfureus ATCC 49903</name>
    <dbReference type="NCBI Taxonomy" id="1140003"/>
    <lineage>
        <taxon>Bacteria</taxon>
        <taxon>Bacillati</taxon>
        <taxon>Bacillota</taxon>
        <taxon>Bacilli</taxon>
        <taxon>Lactobacillales</taxon>
        <taxon>Enterococcaceae</taxon>
        <taxon>Enterococcus</taxon>
    </lineage>
</organism>
<evidence type="ECO:0000313" key="2">
    <source>
        <dbReference type="Proteomes" id="UP000015961"/>
    </source>
</evidence>
<dbReference type="EMBL" id="ASWO01000001">
    <property type="protein sequence ID" value="EOT87237.1"/>
    <property type="molecule type" value="Genomic_DNA"/>
</dbReference>
<protein>
    <recommendedName>
        <fullName evidence="3">Vancomycin resistance protein</fullName>
    </recommendedName>
</protein>
<dbReference type="PANTHER" id="PTHR35788:SF1">
    <property type="entry name" value="EXPORTED PROTEIN"/>
    <property type="match status" value="1"/>
</dbReference>
<proteinExistence type="predicted"/>
<dbReference type="Pfam" id="PF04294">
    <property type="entry name" value="VanW"/>
    <property type="match status" value="1"/>
</dbReference>
<dbReference type="OrthoDB" id="9813301at2"/>
<dbReference type="PATRIC" id="fig|1140003.3.peg.292"/>
<evidence type="ECO:0000313" key="1">
    <source>
        <dbReference type="EMBL" id="EOT87237.1"/>
    </source>
</evidence>
<gene>
    <name evidence="1" type="ORF">I573_00293</name>
</gene>
<accession>S0L7I0</accession>
<reference evidence="1 2" key="1">
    <citation type="submission" date="2013-03" db="EMBL/GenBank/DDBJ databases">
        <title>The Genome Sequence of Enterococcus sulfureus ATCC_49903 (PacBio/Illumina hybrid assembly).</title>
        <authorList>
            <consortium name="The Broad Institute Genomics Platform"/>
            <consortium name="The Broad Institute Genome Sequencing Center for Infectious Disease"/>
            <person name="Earl A."/>
            <person name="Russ C."/>
            <person name="Gilmore M."/>
            <person name="Surin D."/>
            <person name="Walker B."/>
            <person name="Young S."/>
            <person name="Zeng Q."/>
            <person name="Gargeya S."/>
            <person name="Fitzgerald M."/>
            <person name="Haas B."/>
            <person name="Abouelleil A."/>
            <person name="Allen A.W."/>
            <person name="Alvarado L."/>
            <person name="Arachchi H.M."/>
            <person name="Berlin A.M."/>
            <person name="Chapman S.B."/>
            <person name="Gainer-Dewar J."/>
            <person name="Goldberg J."/>
            <person name="Griggs A."/>
            <person name="Gujja S."/>
            <person name="Hansen M."/>
            <person name="Howarth C."/>
            <person name="Imamovic A."/>
            <person name="Ireland A."/>
            <person name="Larimer J."/>
            <person name="McCowan C."/>
            <person name="Murphy C."/>
            <person name="Pearson M."/>
            <person name="Poon T.W."/>
            <person name="Priest M."/>
            <person name="Roberts A."/>
            <person name="Saif S."/>
            <person name="Shea T."/>
            <person name="Sisk P."/>
            <person name="Sykes S."/>
            <person name="Wortman J."/>
            <person name="Nusbaum C."/>
            <person name="Birren B."/>
        </authorList>
    </citation>
    <scope>NUCLEOTIDE SEQUENCE [LARGE SCALE GENOMIC DNA]</scope>
    <source>
        <strain evidence="1 2">ATCC 49903</strain>
    </source>
</reference>
<evidence type="ECO:0008006" key="3">
    <source>
        <dbReference type="Google" id="ProtNLM"/>
    </source>
</evidence>
<dbReference type="InterPro" id="IPR007391">
    <property type="entry name" value="Vancomycin_resist_VanW"/>
</dbReference>
<name>S0L7I0_9ENTE</name>
<comment type="caution">
    <text evidence="1">The sequence shown here is derived from an EMBL/GenBank/DDBJ whole genome shotgun (WGS) entry which is preliminary data.</text>
</comment>
<dbReference type="STRING" id="1140003.OMY_00298"/>
<dbReference type="PANTHER" id="PTHR35788">
    <property type="entry name" value="EXPORTED PROTEIN-RELATED"/>
    <property type="match status" value="1"/>
</dbReference>
<sequence>MPRKLFCEISPFTYQISVKKNILLKKIRDRKSEHRFAHTFREDVLPNVVYKHNSLIRRKLGNVRSDLQDNKAINLALSTPKVNHITIQPGETFSFWQLVGECSAKLGYKEGLTVGREEETSSGIGGGMCQFTNLIHWMVLHTPLEIVEHHHHDGVDMFPDFGRKVPFGTGTSIVYNYFDYRFKNNTDQTFQLITYVDEKYLYGEIRSERPLDYKYHIQVENEFFSEEAGIVYRNSEIYQRVIDKKTGNEVAKTLIKKNHAKVMYDTSDLEVKVLA</sequence>
<dbReference type="Proteomes" id="UP000015961">
    <property type="component" value="Unassembled WGS sequence"/>
</dbReference>
<dbReference type="RefSeq" id="WP_016184789.1">
    <property type="nucleotide sequence ID" value="NZ_ASWO01000001.1"/>
</dbReference>
<dbReference type="AlphaFoldDB" id="S0L7I0"/>
<keyword evidence="2" id="KW-1185">Reference proteome</keyword>
<dbReference type="InterPro" id="IPR052913">
    <property type="entry name" value="Glycopeptide_resist_protein"/>
</dbReference>
<dbReference type="eggNOG" id="COG2720">
    <property type="taxonomic scope" value="Bacteria"/>
</dbReference>